<feature type="domain" description="Hydantoinase/oxoprolinase N-terminal" evidence="3">
    <location>
        <begin position="5"/>
        <end position="178"/>
    </location>
</feature>
<evidence type="ECO:0000313" key="4">
    <source>
        <dbReference type="EMBL" id="MBF5053545.1"/>
    </source>
</evidence>
<dbReference type="RefSeq" id="WP_194856225.1">
    <property type="nucleotide sequence ID" value="NZ_ARXR01000017.1"/>
</dbReference>
<evidence type="ECO:0000313" key="5">
    <source>
        <dbReference type="Proteomes" id="UP000644441"/>
    </source>
</evidence>
<evidence type="ECO:0000259" key="3">
    <source>
        <dbReference type="Pfam" id="PF05378"/>
    </source>
</evidence>
<sequence>MSYWLGVDTGGTFTDFVLLGEATPRIHKVLSTPAAPEEAILQGIREMGLEDRLRAGELVIVHGTTVATNAALESKGARTVLVTNRGLEDVLLIGRQNRPELYNLTPSAAPTALADTPVESLSARLGADGTAVIGLNDADIDDLVARVRAHDPESVAVNLLFAYLDPDHEERLGRALEDAGLAVSLSSRVLPTRGEYERGMATWLNAWLAPRIHHYISRLKAHTAPSPLTIMQSNGGTVAADQAAGRAVNLLLSGPAGGLSAAHRLGGALGEDHLMTFDMGGTSTDVALLDGDIRLTQSGHIGPYPVAVPMVDMHTIGAGGGSLARVDDAGLLHVGPQSAGADPGPACYGKGGQEPTVTDANLVLGRLQPEFALGGSLALDRDAAEAAVARVARSLGLDTVSAARGIIELANEHMSQALRVISIQKGFDPADFQLVSFGGAGGLHVCALAENLGMRRAVMPIRAGVLSAEGLVYAPRKRELIQALPGGADAARVDALAADLDRRGRRELASEGVPDSDVVTEVTLDLCYQGQSSTLGLPWDGDPEAAETAFHRLHEHRYGHRLALPVQRVNVRVRCQAPARPPAPAPLAGGDGAPAWEARLPGVDTPVPVYRRDNLASGQALRGPALVFEAVGTVYLAPGWQAQVHSEGHLLMTR</sequence>
<feature type="region of interest" description="Disordered" evidence="1">
    <location>
        <begin position="580"/>
        <end position="599"/>
    </location>
</feature>
<protein>
    <submittedName>
        <fullName evidence="4">N-methylhydantoinase A</fullName>
    </submittedName>
</protein>
<dbReference type="Pfam" id="PF01968">
    <property type="entry name" value="Hydantoinase_A"/>
    <property type="match status" value="1"/>
</dbReference>
<dbReference type="InterPro" id="IPR008040">
    <property type="entry name" value="Hydant_A_N"/>
</dbReference>
<keyword evidence="5" id="KW-1185">Reference proteome</keyword>
<feature type="domain" description="Hydantoinase A/oxoprolinase" evidence="2">
    <location>
        <begin position="198"/>
        <end position="474"/>
    </location>
</feature>
<dbReference type="InterPro" id="IPR043129">
    <property type="entry name" value="ATPase_NBD"/>
</dbReference>
<evidence type="ECO:0000259" key="2">
    <source>
        <dbReference type="Pfam" id="PF01968"/>
    </source>
</evidence>
<dbReference type="PANTHER" id="PTHR11365:SF23">
    <property type="entry name" value="HYPOTHETICAL 5-OXOPROLINASE (EUROFUNG)-RELATED"/>
    <property type="match status" value="1"/>
</dbReference>
<dbReference type="SUPFAM" id="SSF53067">
    <property type="entry name" value="Actin-like ATPase domain"/>
    <property type="match status" value="1"/>
</dbReference>
<dbReference type="Pfam" id="PF05378">
    <property type="entry name" value="Hydant_A_N"/>
    <property type="match status" value="1"/>
</dbReference>
<dbReference type="Proteomes" id="UP000644441">
    <property type="component" value="Unassembled WGS sequence"/>
</dbReference>
<dbReference type="InterPro" id="IPR002821">
    <property type="entry name" value="Hydantoinase_A"/>
</dbReference>
<reference evidence="4 5" key="1">
    <citation type="submission" date="2012-09" db="EMBL/GenBank/DDBJ databases">
        <title>Genome Sequence of alkane-degrading Bacterium Alcanivorax venustensis ISO4.</title>
        <authorList>
            <person name="Lai Q."/>
            <person name="Shao Z."/>
        </authorList>
    </citation>
    <scope>NUCLEOTIDE SEQUENCE [LARGE SCALE GENOMIC DNA]</scope>
    <source>
        <strain evidence="4 5">ISO4</strain>
    </source>
</reference>
<dbReference type="PANTHER" id="PTHR11365">
    <property type="entry name" value="5-OXOPROLINASE RELATED"/>
    <property type="match status" value="1"/>
</dbReference>
<dbReference type="EMBL" id="ARXR01000017">
    <property type="protein sequence ID" value="MBF5053545.1"/>
    <property type="molecule type" value="Genomic_DNA"/>
</dbReference>
<proteinExistence type="predicted"/>
<comment type="caution">
    <text evidence="4">The sequence shown here is derived from an EMBL/GenBank/DDBJ whole genome shotgun (WGS) entry which is preliminary data.</text>
</comment>
<gene>
    <name evidence="4" type="ORF">ISO4_02147</name>
</gene>
<dbReference type="InterPro" id="IPR045079">
    <property type="entry name" value="Oxoprolinase-like"/>
</dbReference>
<accession>A0ABS0AJY3</accession>
<name>A0ABS0AJY3_9GAMM</name>
<evidence type="ECO:0000256" key="1">
    <source>
        <dbReference type="SAM" id="MobiDB-lite"/>
    </source>
</evidence>
<organism evidence="4 5">
    <name type="scientific">Alloalcanivorax venustensis ISO4</name>
    <dbReference type="NCBI Taxonomy" id="1177184"/>
    <lineage>
        <taxon>Bacteria</taxon>
        <taxon>Pseudomonadati</taxon>
        <taxon>Pseudomonadota</taxon>
        <taxon>Gammaproteobacteria</taxon>
        <taxon>Oceanospirillales</taxon>
        <taxon>Alcanivoracaceae</taxon>
        <taxon>Alloalcanivorax</taxon>
    </lineage>
</organism>